<feature type="repeat" description="TPR" evidence="21">
    <location>
        <begin position="62"/>
        <end position="95"/>
    </location>
</feature>
<dbReference type="PROSITE" id="PS50005">
    <property type="entry name" value="TPR"/>
    <property type="match status" value="2"/>
</dbReference>
<comment type="similarity">
    <text evidence="5">Belongs to the GPSM family.</text>
</comment>
<dbReference type="PANTHER" id="PTHR45954">
    <property type="entry name" value="LD33695P"/>
    <property type="match status" value="1"/>
</dbReference>
<evidence type="ECO:0000256" key="8">
    <source>
        <dbReference type="ARBA" id="ARBA00022481"/>
    </source>
</evidence>
<dbReference type="GO" id="GO:0007399">
    <property type="term" value="P:nervous system development"/>
    <property type="evidence" value="ECO:0007669"/>
    <property type="project" value="UniProtKB-KW"/>
</dbReference>
<evidence type="ECO:0000256" key="6">
    <source>
        <dbReference type="ARBA" id="ARBA00022473"/>
    </source>
</evidence>
<evidence type="ECO:0000256" key="5">
    <source>
        <dbReference type="ARBA" id="ARBA00006600"/>
    </source>
</evidence>
<dbReference type="AlphaFoldDB" id="A0A8C9J6V7"/>
<keyword evidence="23" id="KW-1185">Reference proteome</keyword>
<evidence type="ECO:0000256" key="15">
    <source>
        <dbReference type="ARBA" id="ARBA00022902"/>
    </source>
</evidence>
<dbReference type="GO" id="GO:0005938">
    <property type="term" value="C:cell cortex"/>
    <property type="evidence" value="ECO:0007669"/>
    <property type="project" value="TreeGrafter"/>
</dbReference>
<dbReference type="GO" id="GO:0001965">
    <property type="term" value="F:G-protein alpha-subunit binding"/>
    <property type="evidence" value="ECO:0007669"/>
    <property type="project" value="TreeGrafter"/>
</dbReference>
<evidence type="ECO:0000256" key="19">
    <source>
        <dbReference type="ARBA" id="ARBA00067739"/>
    </source>
</evidence>
<keyword evidence="10" id="KW-0597">Phosphoprotein</keyword>
<evidence type="ECO:0000256" key="3">
    <source>
        <dbReference type="ARBA" id="ARBA00004413"/>
    </source>
</evidence>
<dbReference type="InterPro" id="IPR003109">
    <property type="entry name" value="GoLoco_motif"/>
</dbReference>
<keyword evidence="9" id="KW-0963">Cytoplasm</keyword>
<dbReference type="PROSITE" id="PS50877">
    <property type="entry name" value="GOLOCO"/>
    <property type="match status" value="4"/>
</dbReference>
<feature type="repeat" description="TPR" evidence="21">
    <location>
        <begin position="242"/>
        <end position="275"/>
    </location>
</feature>
<keyword evidence="8" id="KW-0488">Methylation</keyword>
<keyword evidence="12" id="KW-0221">Differentiation</keyword>
<dbReference type="GO" id="GO:0000132">
    <property type="term" value="P:establishment of mitotic spindle orientation"/>
    <property type="evidence" value="ECO:0007669"/>
    <property type="project" value="TreeGrafter"/>
</dbReference>
<dbReference type="InterPro" id="IPR019734">
    <property type="entry name" value="TPR_rpt"/>
</dbReference>
<sequence length="622" mass="69565">MEENLISMREDHSFHVRYRMEASCLELALEGERLCKSGDCRAGVSFFEAAVQVGTEDLKTLSAIYSQLGNAYFYLHDYAKALEYHHHDLTLARTIGDQLGEAKASGNLGNTLKVLGNFDEAVVCCQRHLDISRELNDKVGEARALYNLGNVYHAKGKSFACPGPQDMGEFPEDVRNALQAAVDYYEENLSLVTALGDRAAQGRAFGNLGNTHYLLGNFRDAVIAHEQRLLIAKEFGDKAAERRAYSNLGNAYIFLGEFETASEYYKKTLLLARQLKDRAVEAQSCYSLGNTYTLLQDYEKAIDYHLKHLAIAQELNDRIGEGRACWSLGNAYTALGNHDQAMHFAEKHLEISREVGDRSGELTARLNLSDLQMVLGLSYSTNNSIMSENIEIDNNLHGARPKFGRRHSMENMELMKLTPEKKIGADIIGDEGFFDLVSRFQSNRMDDQRCCLQEQSCGTASAAASSTPPRVMMKAPSVSVVSPNTDEFLDLLASSQSRRLDDQRASFSNLPGLRLTQNNNKSVLGHLMTNDNKEPDEDFFDILVKCQGSRLDDQRCAPPPATTKGPTVPDEDFFSLILRSQAKRMDEQRVLLQRDQNRDAEFGLKDILQSNALLEFKNTGKK</sequence>
<gene>
    <name evidence="22" type="primary">GPSM2</name>
</gene>
<dbReference type="GO" id="GO:0005092">
    <property type="term" value="F:GDP-dissociation inhibitor activity"/>
    <property type="evidence" value="ECO:0007669"/>
    <property type="project" value="TreeGrafter"/>
</dbReference>
<evidence type="ECO:0000256" key="2">
    <source>
        <dbReference type="ARBA" id="ARBA00004397"/>
    </source>
</evidence>
<dbReference type="Pfam" id="PF13374">
    <property type="entry name" value="TPR_10"/>
    <property type="match status" value="1"/>
</dbReference>
<evidence type="ECO:0000256" key="9">
    <source>
        <dbReference type="ARBA" id="ARBA00022490"/>
    </source>
</evidence>
<dbReference type="Proteomes" id="UP000675900">
    <property type="component" value="Unassembled WGS sequence"/>
</dbReference>
<keyword evidence="7" id="KW-1003">Cell membrane</keyword>
<evidence type="ECO:0000256" key="18">
    <source>
        <dbReference type="ARBA" id="ARBA00059906"/>
    </source>
</evidence>
<dbReference type="GO" id="GO:0005829">
    <property type="term" value="C:cytosol"/>
    <property type="evidence" value="ECO:0007669"/>
    <property type="project" value="UniProtKB-SubCell"/>
</dbReference>
<evidence type="ECO:0000313" key="22">
    <source>
        <dbReference type="Ensembl" id="ENSPTIP00000002648.1"/>
    </source>
</evidence>
<comment type="subcellular location">
    <subcellularLocation>
        <location evidence="3">Cell membrane</location>
        <topology evidence="3">Peripheral membrane protein</topology>
        <orientation evidence="3">Cytoplasmic side</orientation>
    </subcellularLocation>
    <subcellularLocation>
        <location evidence="4">Cytoplasm</location>
        <location evidence="4">Cytosol</location>
    </subcellularLocation>
    <subcellularLocation>
        <location evidence="2">Endoplasmic reticulum membrane</location>
        <topology evidence="2">Peripheral membrane protein</topology>
        <orientation evidence="2">Cytoplasmic side</orientation>
    </subcellularLocation>
    <subcellularLocation>
        <location evidence="1">Golgi apparatus membrane</location>
        <topology evidence="1">Peripheral membrane protein</topology>
        <orientation evidence="1">Cytoplasmic side</orientation>
    </subcellularLocation>
</comment>
<dbReference type="SMART" id="SM00028">
    <property type="entry name" value="TPR"/>
    <property type="match status" value="6"/>
</dbReference>
<dbReference type="Pfam" id="PF13176">
    <property type="entry name" value="TPR_7"/>
    <property type="match status" value="1"/>
</dbReference>
<keyword evidence="15" id="KW-0524">Neurogenesis</keyword>
<protein>
    <recommendedName>
        <fullName evidence="19">G-protein-signaling modulator 1</fullName>
    </recommendedName>
    <alternativeName>
        <fullName evidence="20">Activator of G-protein signaling 3</fullName>
    </alternativeName>
</protein>
<dbReference type="InterPro" id="IPR052386">
    <property type="entry name" value="GPSM"/>
</dbReference>
<reference evidence="22" key="2">
    <citation type="submission" date="2025-09" db="UniProtKB">
        <authorList>
            <consortium name="Ensembl"/>
        </authorList>
    </citation>
    <scope>IDENTIFICATION</scope>
</reference>
<keyword evidence="16" id="KW-0333">Golgi apparatus</keyword>
<keyword evidence="14" id="KW-0256">Endoplasmic reticulum</keyword>
<evidence type="ECO:0000313" key="23">
    <source>
        <dbReference type="Proteomes" id="UP000675900"/>
    </source>
</evidence>
<dbReference type="Pfam" id="PF02188">
    <property type="entry name" value="GoLoco"/>
    <property type="match status" value="4"/>
</dbReference>
<evidence type="ECO:0000256" key="14">
    <source>
        <dbReference type="ARBA" id="ARBA00022824"/>
    </source>
</evidence>
<evidence type="ECO:0000256" key="17">
    <source>
        <dbReference type="ARBA" id="ARBA00023136"/>
    </source>
</evidence>
<dbReference type="InterPro" id="IPR011990">
    <property type="entry name" value="TPR-like_helical_dom_sf"/>
</dbReference>
<evidence type="ECO:0000256" key="1">
    <source>
        <dbReference type="ARBA" id="ARBA00004255"/>
    </source>
</evidence>
<dbReference type="Pfam" id="PF13181">
    <property type="entry name" value="TPR_8"/>
    <property type="match status" value="1"/>
</dbReference>
<evidence type="ECO:0000256" key="13">
    <source>
        <dbReference type="ARBA" id="ARBA00022803"/>
    </source>
</evidence>
<keyword evidence="6" id="KW-0217">Developmental protein</keyword>
<dbReference type="FunFam" id="1.25.40.10:FF:000145">
    <property type="entry name" value="G-protein-signaling modulator 1 isoform X2"/>
    <property type="match status" value="1"/>
</dbReference>
<evidence type="ECO:0000256" key="20">
    <source>
        <dbReference type="ARBA" id="ARBA00082433"/>
    </source>
</evidence>
<dbReference type="GO" id="GO:0030154">
    <property type="term" value="P:cell differentiation"/>
    <property type="evidence" value="ECO:0007669"/>
    <property type="project" value="UniProtKB-KW"/>
</dbReference>
<dbReference type="GO" id="GO:0000139">
    <property type="term" value="C:Golgi membrane"/>
    <property type="evidence" value="ECO:0007669"/>
    <property type="project" value="UniProtKB-SubCell"/>
</dbReference>
<dbReference type="GO" id="GO:0005789">
    <property type="term" value="C:endoplasmic reticulum membrane"/>
    <property type="evidence" value="ECO:0007669"/>
    <property type="project" value="UniProtKB-SubCell"/>
</dbReference>
<organism evidence="22 23">
    <name type="scientific">Panthera tigris altaica</name>
    <name type="common">Siberian tiger</name>
    <dbReference type="NCBI Taxonomy" id="74533"/>
    <lineage>
        <taxon>Eukaryota</taxon>
        <taxon>Metazoa</taxon>
        <taxon>Chordata</taxon>
        <taxon>Craniata</taxon>
        <taxon>Vertebrata</taxon>
        <taxon>Euteleostomi</taxon>
        <taxon>Mammalia</taxon>
        <taxon>Eutheria</taxon>
        <taxon>Laurasiatheria</taxon>
        <taxon>Carnivora</taxon>
        <taxon>Feliformia</taxon>
        <taxon>Felidae</taxon>
        <taxon>Pantherinae</taxon>
        <taxon>Panthera</taxon>
    </lineage>
</organism>
<keyword evidence="17" id="KW-0472">Membrane</keyword>
<comment type="function">
    <text evidence="18">Guanine nucleotide dissociation inhibitor (GDI) which functions as a receptor-independent activator of heterotrimeric G-protein signaling. Keeps G(i/o) alpha subunit in its GDP-bound form thus uncoupling heterotrimeric G-proteins signaling from G protein-coupled receptors. Controls spindle orientation and asymmetric cell fate of cerebral cortical progenitors. May also be involved in macroautophagy in intestinal cells. May play a role in drug addiction.</text>
</comment>
<dbReference type="SMART" id="SM00390">
    <property type="entry name" value="GoLoco"/>
    <property type="match status" value="4"/>
</dbReference>
<dbReference type="SUPFAM" id="SSF48452">
    <property type="entry name" value="TPR-like"/>
    <property type="match status" value="2"/>
</dbReference>
<dbReference type="Ensembl" id="ENSPTIT00000006334.1">
    <property type="protein sequence ID" value="ENSPTIP00000002648.1"/>
    <property type="gene ID" value="ENSPTIG00000005558.1"/>
</dbReference>
<keyword evidence="13 21" id="KW-0802">TPR repeat</keyword>
<evidence type="ECO:0000256" key="16">
    <source>
        <dbReference type="ARBA" id="ARBA00023034"/>
    </source>
</evidence>
<dbReference type="GO" id="GO:0005886">
    <property type="term" value="C:plasma membrane"/>
    <property type="evidence" value="ECO:0007669"/>
    <property type="project" value="UniProtKB-SubCell"/>
</dbReference>
<dbReference type="FunFam" id="1.25.40.10:FF:000043">
    <property type="entry name" value="G-protein-signaling modulator 2 isoform X1"/>
    <property type="match status" value="1"/>
</dbReference>
<dbReference type="PANTHER" id="PTHR45954:SF3">
    <property type="entry name" value="G-PROTEIN-SIGNALING MODULATOR 2"/>
    <property type="match status" value="1"/>
</dbReference>
<evidence type="ECO:0000256" key="7">
    <source>
        <dbReference type="ARBA" id="ARBA00022475"/>
    </source>
</evidence>
<name>A0A8C9J6V7_PANTA</name>
<proteinExistence type="inferred from homology"/>
<accession>A0A8C9J6V7</accession>
<evidence type="ECO:0000256" key="11">
    <source>
        <dbReference type="ARBA" id="ARBA00022737"/>
    </source>
</evidence>
<keyword evidence="11" id="KW-0677">Repeat</keyword>
<evidence type="ECO:0000256" key="12">
    <source>
        <dbReference type="ARBA" id="ARBA00022782"/>
    </source>
</evidence>
<reference evidence="22" key="1">
    <citation type="submission" date="2025-08" db="UniProtKB">
        <authorList>
            <consortium name="Ensembl"/>
        </authorList>
    </citation>
    <scope>IDENTIFICATION</scope>
</reference>
<dbReference type="Pfam" id="PF13424">
    <property type="entry name" value="TPR_12"/>
    <property type="match status" value="2"/>
</dbReference>
<evidence type="ECO:0000256" key="10">
    <source>
        <dbReference type="ARBA" id="ARBA00022553"/>
    </source>
</evidence>
<dbReference type="GeneTree" id="ENSGT00940000161257"/>
<evidence type="ECO:0000256" key="21">
    <source>
        <dbReference type="PROSITE-ProRule" id="PRU00339"/>
    </source>
</evidence>
<evidence type="ECO:0000256" key="4">
    <source>
        <dbReference type="ARBA" id="ARBA00004514"/>
    </source>
</evidence>
<dbReference type="Gene3D" id="1.25.40.10">
    <property type="entry name" value="Tetratricopeptide repeat domain"/>
    <property type="match status" value="3"/>
</dbReference>